<protein>
    <submittedName>
        <fullName evidence="1">Uncharacterized protein</fullName>
    </submittedName>
</protein>
<proteinExistence type="predicted"/>
<dbReference type="Proteomes" id="UP001230220">
    <property type="component" value="Unassembled WGS sequence"/>
</dbReference>
<dbReference type="EMBL" id="JAUSUR010000001">
    <property type="protein sequence ID" value="MDQ0359539.1"/>
    <property type="molecule type" value="Genomic_DNA"/>
</dbReference>
<evidence type="ECO:0000313" key="1">
    <source>
        <dbReference type="EMBL" id="MDQ0359539.1"/>
    </source>
</evidence>
<dbReference type="RefSeq" id="WP_307404730.1">
    <property type="nucleotide sequence ID" value="NZ_JAUSUR010000001.1"/>
</dbReference>
<name>A0ABU0DYF9_9FIRM</name>
<accession>A0ABU0DYF9</accession>
<gene>
    <name evidence="1" type="ORF">J2S15_000270</name>
</gene>
<evidence type="ECO:0000313" key="2">
    <source>
        <dbReference type="Proteomes" id="UP001230220"/>
    </source>
</evidence>
<reference evidence="1 2" key="1">
    <citation type="submission" date="2023-07" db="EMBL/GenBank/DDBJ databases">
        <title>Genomic Encyclopedia of Type Strains, Phase IV (KMG-IV): sequencing the most valuable type-strain genomes for metagenomic binning, comparative biology and taxonomic classification.</title>
        <authorList>
            <person name="Goeker M."/>
        </authorList>
    </citation>
    <scope>NUCLEOTIDE SEQUENCE [LARGE SCALE GENOMIC DNA]</scope>
    <source>
        <strain evidence="1 2">DSM 16784</strain>
    </source>
</reference>
<organism evidence="1 2">
    <name type="scientific">Breznakia pachnodae</name>
    <dbReference type="NCBI Taxonomy" id="265178"/>
    <lineage>
        <taxon>Bacteria</taxon>
        <taxon>Bacillati</taxon>
        <taxon>Bacillota</taxon>
        <taxon>Erysipelotrichia</taxon>
        <taxon>Erysipelotrichales</taxon>
        <taxon>Erysipelotrichaceae</taxon>
        <taxon>Breznakia</taxon>
    </lineage>
</organism>
<sequence>MTREDMVAHILAVTSEYTVLDLNAMSEDEVIGIYYDVVGMEGNNSEQYDDGVDW</sequence>
<comment type="caution">
    <text evidence="1">The sequence shown here is derived from an EMBL/GenBank/DDBJ whole genome shotgun (WGS) entry which is preliminary data.</text>
</comment>
<keyword evidence="2" id="KW-1185">Reference proteome</keyword>